<dbReference type="EMBL" id="BMTF01000001">
    <property type="protein sequence ID" value="GGV74718.1"/>
    <property type="molecule type" value="Genomic_DNA"/>
</dbReference>
<protein>
    <submittedName>
        <fullName evidence="2">Uncharacterized protein</fullName>
    </submittedName>
</protein>
<accession>A0ABQ2VRD1</accession>
<dbReference type="Proteomes" id="UP000660675">
    <property type="component" value="Unassembled WGS sequence"/>
</dbReference>
<evidence type="ECO:0000256" key="1">
    <source>
        <dbReference type="SAM" id="MobiDB-lite"/>
    </source>
</evidence>
<evidence type="ECO:0000313" key="2">
    <source>
        <dbReference type="EMBL" id="GGV74718.1"/>
    </source>
</evidence>
<sequence>MAAVRERAVQVEYGQGPVVTSHTPSQSDQRGHQQHQPAFVAAAAAAAAAAHRPHRTERTTLRSSIGSRVMPAPARRSRAPAPGAP</sequence>
<reference evidence="3" key="1">
    <citation type="journal article" date="2019" name="Int. J. Syst. Evol. Microbiol.">
        <title>The Global Catalogue of Microorganisms (GCM) 10K type strain sequencing project: providing services to taxonomists for standard genome sequencing and annotation.</title>
        <authorList>
            <consortium name="The Broad Institute Genomics Platform"/>
            <consortium name="The Broad Institute Genome Sequencing Center for Infectious Disease"/>
            <person name="Wu L."/>
            <person name="Ma J."/>
        </authorList>
    </citation>
    <scope>NUCLEOTIDE SEQUENCE [LARGE SCALE GENOMIC DNA]</scope>
    <source>
        <strain evidence="3">JCM 4376</strain>
    </source>
</reference>
<feature type="compositionally biased region" description="Polar residues" evidence="1">
    <location>
        <begin position="18"/>
        <end position="28"/>
    </location>
</feature>
<comment type="caution">
    <text evidence="2">The sequence shown here is derived from an EMBL/GenBank/DDBJ whole genome shotgun (WGS) entry which is preliminary data.</text>
</comment>
<name>A0ABQ2VRD1_9ACTN</name>
<keyword evidence="3" id="KW-1185">Reference proteome</keyword>
<feature type="compositionally biased region" description="Low complexity" evidence="1">
    <location>
        <begin position="41"/>
        <end position="50"/>
    </location>
</feature>
<feature type="region of interest" description="Disordered" evidence="1">
    <location>
        <begin position="1"/>
        <end position="85"/>
    </location>
</feature>
<gene>
    <name evidence="2" type="ORF">GCM10015535_03900</name>
</gene>
<proteinExistence type="predicted"/>
<evidence type="ECO:0000313" key="3">
    <source>
        <dbReference type="Proteomes" id="UP000660675"/>
    </source>
</evidence>
<organism evidence="2 3">
    <name type="scientific">Streptomyces gelaticus</name>
    <dbReference type="NCBI Taxonomy" id="285446"/>
    <lineage>
        <taxon>Bacteria</taxon>
        <taxon>Bacillati</taxon>
        <taxon>Actinomycetota</taxon>
        <taxon>Actinomycetes</taxon>
        <taxon>Kitasatosporales</taxon>
        <taxon>Streptomycetaceae</taxon>
        <taxon>Streptomyces</taxon>
    </lineage>
</organism>